<dbReference type="InterPro" id="IPR004364">
    <property type="entry name" value="Aa-tRNA-synt_II"/>
</dbReference>
<keyword evidence="2" id="KW-0436">Ligase</keyword>
<keyword evidence="9" id="KW-1185">Reference proteome</keyword>
<proteinExistence type="inferred from homology"/>
<dbReference type="InterPro" id="IPR047090">
    <property type="entry name" value="AspRS_core"/>
</dbReference>
<dbReference type="GO" id="GO:0006422">
    <property type="term" value="P:aspartyl-tRNA aminoacylation"/>
    <property type="evidence" value="ECO:0007669"/>
    <property type="project" value="TreeGrafter"/>
</dbReference>
<dbReference type="HAMAP" id="MF_00044">
    <property type="entry name" value="Asp_tRNA_synth_type1"/>
    <property type="match status" value="1"/>
</dbReference>
<dbReference type="InterPro" id="IPR045864">
    <property type="entry name" value="aa-tRNA-synth_II/BPL/LPL"/>
</dbReference>
<keyword evidence="4" id="KW-0067">ATP-binding</keyword>
<evidence type="ECO:0000256" key="6">
    <source>
        <dbReference type="ARBA" id="ARBA00023146"/>
    </source>
</evidence>
<dbReference type="InterPro" id="IPR006195">
    <property type="entry name" value="aa-tRNA-synth_II"/>
</dbReference>
<reference evidence="8" key="1">
    <citation type="submission" date="2022-08" db="UniProtKB">
        <authorList>
            <consortium name="EnsemblMetazoa"/>
        </authorList>
    </citation>
    <scope>IDENTIFICATION</scope>
    <source>
        <strain evidence="8">05x7-T-G4-1.051#20</strain>
    </source>
</reference>
<evidence type="ECO:0000256" key="5">
    <source>
        <dbReference type="ARBA" id="ARBA00022917"/>
    </source>
</evidence>
<dbReference type="GO" id="GO:0004815">
    <property type="term" value="F:aspartate-tRNA ligase activity"/>
    <property type="evidence" value="ECO:0007669"/>
    <property type="project" value="TreeGrafter"/>
</dbReference>
<dbReference type="NCBIfam" id="NF001750">
    <property type="entry name" value="PRK00476.1"/>
    <property type="match status" value="1"/>
</dbReference>
<evidence type="ECO:0000256" key="1">
    <source>
        <dbReference type="ARBA" id="ARBA00006303"/>
    </source>
</evidence>
<sequence>MSTRCFCRSLQKLFLRGPATRVARLCNSLVISDEKRQCTPVFLQSRNFTNESKGVNNFSQRSHSCGEFRPSHIGEEVKICGWVQYKRLMFLIVRDWSGTVQVLLPESMLGVLKDLPFESVVEITGIVHARKDGEINQEMETGEIEIQAKSIKVLNFCQEKLPINLNVNADETNEMQRMKYRYLDLRSEQLQFNLRLRSVMVMKMREFLHSYGFVDVDTPTLFRRTPGGAREFLVPSNYPGRFYSLPQSPQQFKQLLMVGGMDRYFQIAKCYRDEGSKPDRQPEFTQVDIELSFTTQEDVRNLIENMILQSWPSFKEQITLPFPSMTYHEAMVQYGCDKPDTRYNMKLHTVDDLMLDCGIQKIEDNMKRAGAHCVALVVPQGSMFSRKEIENLHIDQKFILVKIGKSGEFKANTNKFKSNTMQRLSSELKVQEGDLMIIVCGEGYVPYEVSGKIRTKAASLLEAKGVKFIPDNQFNFLWIVDFPLFLPAESGEGLESAHHPFTAPHPEDEKYLKTDPLEIRSQHYDLVLNGAEIGGGSIRIHDADTQRYVFENILQEDAGQLQHLIDALSYGCPPHGGIALGLERMLAVICGANSIRDVIAFPKTVEGRDSMSGAPTEISEDELAKYHIQVAPRKTTEE</sequence>
<keyword evidence="6" id="KW-0030">Aminoacyl-tRNA synthetase</keyword>
<dbReference type="EnsemblMetazoa" id="G23375.1">
    <property type="protein sequence ID" value="G23375.1:cds"/>
    <property type="gene ID" value="G23375"/>
</dbReference>
<dbReference type="InterPro" id="IPR004524">
    <property type="entry name" value="Asp-tRNA-ligase_1"/>
</dbReference>
<dbReference type="Pfam" id="PF00152">
    <property type="entry name" value="tRNA-synt_2"/>
    <property type="match status" value="1"/>
</dbReference>
<comment type="similarity">
    <text evidence="1">Belongs to the class-II aminoacyl-tRNA synthetase family. Type 1 subfamily.</text>
</comment>
<organism evidence="8 9">
    <name type="scientific">Magallana gigas</name>
    <name type="common">Pacific oyster</name>
    <name type="synonym">Crassostrea gigas</name>
    <dbReference type="NCBI Taxonomy" id="29159"/>
    <lineage>
        <taxon>Eukaryota</taxon>
        <taxon>Metazoa</taxon>
        <taxon>Spiralia</taxon>
        <taxon>Lophotrochozoa</taxon>
        <taxon>Mollusca</taxon>
        <taxon>Bivalvia</taxon>
        <taxon>Autobranchia</taxon>
        <taxon>Pteriomorphia</taxon>
        <taxon>Ostreida</taxon>
        <taxon>Ostreoidea</taxon>
        <taxon>Ostreidae</taxon>
        <taxon>Magallana</taxon>
    </lineage>
</organism>
<name>A0A8W8KD02_MAGGI</name>
<evidence type="ECO:0000313" key="8">
    <source>
        <dbReference type="EnsemblMetazoa" id="G23375.2:cds"/>
    </source>
</evidence>
<feature type="domain" description="Aminoacyl-transfer RNA synthetases class-II family profile" evidence="7">
    <location>
        <begin position="194"/>
        <end position="615"/>
    </location>
</feature>
<dbReference type="OrthoDB" id="439710at2759"/>
<dbReference type="CDD" id="cd00777">
    <property type="entry name" value="AspRS_core"/>
    <property type="match status" value="1"/>
</dbReference>
<dbReference type="PANTHER" id="PTHR22594">
    <property type="entry name" value="ASPARTYL/LYSYL-TRNA SYNTHETASE"/>
    <property type="match status" value="1"/>
</dbReference>
<dbReference type="Gene3D" id="3.30.930.10">
    <property type="entry name" value="Bira Bifunctional Protein, Domain 2"/>
    <property type="match status" value="1"/>
</dbReference>
<dbReference type="Gene3D" id="3.30.1360.30">
    <property type="entry name" value="GAD-like domain"/>
    <property type="match status" value="1"/>
</dbReference>
<dbReference type="OMA" id="LCGWVDR"/>
<dbReference type="InterPro" id="IPR002312">
    <property type="entry name" value="Asp/Asn-tRNA-synth_IIb"/>
</dbReference>
<evidence type="ECO:0000313" key="9">
    <source>
        <dbReference type="Proteomes" id="UP000005408"/>
    </source>
</evidence>
<protein>
    <recommendedName>
        <fullName evidence="7">Aminoacyl-transfer RNA synthetases class-II family profile domain-containing protein</fullName>
    </recommendedName>
</protein>
<dbReference type="AlphaFoldDB" id="A0A8W8KD02"/>
<dbReference type="GO" id="GO:0005739">
    <property type="term" value="C:mitochondrion"/>
    <property type="evidence" value="ECO:0007669"/>
    <property type="project" value="TreeGrafter"/>
</dbReference>
<evidence type="ECO:0000259" key="7">
    <source>
        <dbReference type="PROSITE" id="PS50862"/>
    </source>
</evidence>
<dbReference type="SUPFAM" id="SSF50249">
    <property type="entry name" value="Nucleic acid-binding proteins"/>
    <property type="match status" value="1"/>
</dbReference>
<dbReference type="SUPFAM" id="SSF55261">
    <property type="entry name" value="GAD domain-like"/>
    <property type="match status" value="1"/>
</dbReference>
<dbReference type="Gene3D" id="2.40.50.140">
    <property type="entry name" value="Nucleic acid-binding proteins"/>
    <property type="match status" value="1"/>
</dbReference>
<keyword evidence="5" id="KW-0648">Protein biosynthesis</keyword>
<accession>A0A8W8KD02</accession>
<dbReference type="SUPFAM" id="SSF55681">
    <property type="entry name" value="Class II aaRS and biotin synthetases"/>
    <property type="match status" value="1"/>
</dbReference>
<dbReference type="GO" id="GO:0003676">
    <property type="term" value="F:nucleic acid binding"/>
    <property type="evidence" value="ECO:0007669"/>
    <property type="project" value="InterPro"/>
</dbReference>
<evidence type="ECO:0000256" key="2">
    <source>
        <dbReference type="ARBA" id="ARBA00022598"/>
    </source>
</evidence>
<dbReference type="InterPro" id="IPR012340">
    <property type="entry name" value="NA-bd_OB-fold"/>
</dbReference>
<evidence type="ECO:0000256" key="4">
    <source>
        <dbReference type="ARBA" id="ARBA00022840"/>
    </source>
</evidence>
<dbReference type="PRINTS" id="PR01042">
    <property type="entry name" value="TRNASYNTHASP"/>
</dbReference>
<dbReference type="InterPro" id="IPR004115">
    <property type="entry name" value="GAD-like_sf"/>
</dbReference>
<dbReference type="PANTHER" id="PTHR22594:SF5">
    <property type="entry name" value="ASPARTATE--TRNA LIGASE, MITOCHONDRIAL"/>
    <property type="match status" value="1"/>
</dbReference>
<dbReference type="InterPro" id="IPR047089">
    <property type="entry name" value="Asp-tRNA-ligase_1_N"/>
</dbReference>
<dbReference type="Pfam" id="PF01336">
    <property type="entry name" value="tRNA_anti-codon"/>
    <property type="match status" value="1"/>
</dbReference>
<evidence type="ECO:0000256" key="3">
    <source>
        <dbReference type="ARBA" id="ARBA00022741"/>
    </source>
</evidence>
<dbReference type="Proteomes" id="UP000005408">
    <property type="component" value="Unassembled WGS sequence"/>
</dbReference>
<dbReference type="NCBIfam" id="TIGR00459">
    <property type="entry name" value="aspS_bact"/>
    <property type="match status" value="1"/>
</dbReference>
<dbReference type="EnsemblMetazoa" id="G23375.2">
    <property type="protein sequence ID" value="G23375.2:cds"/>
    <property type="gene ID" value="G23375"/>
</dbReference>
<keyword evidence="3" id="KW-0547">Nucleotide-binding</keyword>
<dbReference type="PROSITE" id="PS50862">
    <property type="entry name" value="AA_TRNA_LIGASE_II"/>
    <property type="match status" value="1"/>
</dbReference>
<dbReference type="CDD" id="cd04317">
    <property type="entry name" value="EcAspRS_like_N"/>
    <property type="match status" value="1"/>
</dbReference>
<dbReference type="InterPro" id="IPR004365">
    <property type="entry name" value="NA-bd_OB_tRNA"/>
</dbReference>
<dbReference type="GO" id="GO:0005524">
    <property type="term" value="F:ATP binding"/>
    <property type="evidence" value="ECO:0007669"/>
    <property type="project" value="UniProtKB-KW"/>
</dbReference>